<gene>
    <name evidence="1" type="ORF">C427_0239</name>
</gene>
<dbReference type="KEGG" id="gps:C427_0239"/>
<dbReference type="STRING" id="1129794.C427_0239"/>
<name>M4RJK7_9ALTE</name>
<protein>
    <submittedName>
        <fullName evidence="1">Uncharacterized protein</fullName>
    </submittedName>
</protein>
<sequence>MSLLYFCFAKTFHFANRFKSLIGREQNFEWDYRILIRSNRYIC</sequence>
<dbReference type="PATRIC" id="fig|1129794.4.peg.233"/>
<organism evidence="1 2">
    <name type="scientific">Paraglaciecola psychrophila 170</name>
    <dbReference type="NCBI Taxonomy" id="1129794"/>
    <lineage>
        <taxon>Bacteria</taxon>
        <taxon>Pseudomonadati</taxon>
        <taxon>Pseudomonadota</taxon>
        <taxon>Gammaproteobacteria</taxon>
        <taxon>Alteromonadales</taxon>
        <taxon>Alteromonadaceae</taxon>
        <taxon>Paraglaciecola</taxon>
    </lineage>
</organism>
<reference evidence="1 2" key="1">
    <citation type="journal article" date="2013" name="Genome Announc.">
        <title>Complete Genome Sequence of Glaciecola psychrophila Strain 170T.</title>
        <authorList>
            <person name="Yin J."/>
            <person name="Chen J."/>
            <person name="Liu G."/>
            <person name="Yu Y."/>
            <person name="Song L."/>
            <person name="Wang X."/>
            <person name="Qu X."/>
        </authorList>
    </citation>
    <scope>NUCLEOTIDE SEQUENCE [LARGE SCALE GENOMIC DNA]</scope>
    <source>
        <strain evidence="1 2">170</strain>
    </source>
</reference>
<accession>M4RJK7</accession>
<proteinExistence type="predicted"/>
<dbReference type="Proteomes" id="UP000011864">
    <property type="component" value="Chromosome"/>
</dbReference>
<dbReference type="AlphaFoldDB" id="M4RJK7"/>
<evidence type="ECO:0000313" key="1">
    <source>
        <dbReference type="EMBL" id="AGH42349.1"/>
    </source>
</evidence>
<dbReference type="EMBL" id="CP003837">
    <property type="protein sequence ID" value="AGH42349.1"/>
    <property type="molecule type" value="Genomic_DNA"/>
</dbReference>
<evidence type="ECO:0000313" key="2">
    <source>
        <dbReference type="Proteomes" id="UP000011864"/>
    </source>
</evidence>
<keyword evidence="2" id="KW-1185">Reference proteome</keyword>
<dbReference type="HOGENOM" id="CLU_3237204_0_0_6"/>